<keyword evidence="2" id="KW-0472">Membrane</keyword>
<feature type="transmembrane region" description="Helical" evidence="2">
    <location>
        <begin position="15"/>
        <end position="35"/>
    </location>
</feature>
<dbReference type="AlphaFoldDB" id="A0A7I7RZI0"/>
<accession>A0A7I7RZI0</accession>
<proteinExistence type="predicted"/>
<keyword evidence="2" id="KW-1133">Transmembrane helix</keyword>
<dbReference type="RefSeq" id="WP_163919582.1">
    <property type="nucleotide sequence ID" value="NZ_AP022593.1"/>
</dbReference>
<evidence type="ECO:0000313" key="4">
    <source>
        <dbReference type="Proteomes" id="UP000467428"/>
    </source>
</evidence>
<gene>
    <name evidence="3" type="ORF">MARA_35160</name>
</gene>
<dbReference type="KEGG" id="marz:MARA_35160"/>
<protein>
    <submittedName>
        <fullName evidence="3">Uncharacterized protein</fullName>
    </submittedName>
</protein>
<feature type="compositionally biased region" description="Polar residues" evidence="1">
    <location>
        <begin position="107"/>
        <end position="127"/>
    </location>
</feature>
<sequence length="127" mass="12653">MSDTDDAWAWREHQGAVWAAGVAAVLLAVLVFAVVRTSTDAVRPGGVTTPAGSSSDRTATSPTTASPTTSYTMPNVQTSQADVLPPAGVPAPPSTDRAPDGEVSPPAETTSADPYAPSTTSGSAGAV</sequence>
<geneLocation type="plasmid" evidence="4">
    <name>pjcm18538 dna</name>
</geneLocation>
<feature type="region of interest" description="Disordered" evidence="1">
    <location>
        <begin position="39"/>
        <end position="127"/>
    </location>
</feature>
<organism evidence="3 4">
    <name type="scientific">Mycolicibacterium arabiense</name>
    <dbReference type="NCBI Taxonomy" id="1286181"/>
    <lineage>
        <taxon>Bacteria</taxon>
        <taxon>Bacillati</taxon>
        <taxon>Actinomycetota</taxon>
        <taxon>Actinomycetes</taxon>
        <taxon>Mycobacteriales</taxon>
        <taxon>Mycobacteriaceae</taxon>
        <taxon>Mycolicibacterium</taxon>
    </lineage>
</organism>
<evidence type="ECO:0000313" key="3">
    <source>
        <dbReference type="EMBL" id="BBY50048.1"/>
    </source>
</evidence>
<reference evidence="3 4" key="1">
    <citation type="journal article" date="2019" name="Emerg. Microbes Infect.">
        <title>Comprehensive subspecies identification of 175 nontuberculous mycobacteria species based on 7547 genomic profiles.</title>
        <authorList>
            <person name="Matsumoto Y."/>
            <person name="Kinjo T."/>
            <person name="Motooka D."/>
            <person name="Nabeya D."/>
            <person name="Jung N."/>
            <person name="Uechi K."/>
            <person name="Horii T."/>
            <person name="Iida T."/>
            <person name="Fujita J."/>
            <person name="Nakamura S."/>
        </authorList>
    </citation>
    <scope>NUCLEOTIDE SEQUENCE [LARGE SCALE GENOMIC DNA]</scope>
    <source>
        <strain evidence="3 4">JCM 18538</strain>
    </source>
</reference>
<name>A0A7I7RZI0_9MYCO</name>
<dbReference type="EMBL" id="AP022593">
    <property type="protein sequence ID" value="BBY50048.1"/>
    <property type="molecule type" value="Genomic_DNA"/>
</dbReference>
<dbReference type="Proteomes" id="UP000467428">
    <property type="component" value="Chromosome"/>
</dbReference>
<evidence type="ECO:0000256" key="1">
    <source>
        <dbReference type="SAM" id="MobiDB-lite"/>
    </source>
</evidence>
<keyword evidence="2" id="KW-0812">Transmembrane</keyword>
<feature type="compositionally biased region" description="Low complexity" evidence="1">
    <location>
        <begin position="53"/>
        <end position="70"/>
    </location>
</feature>
<evidence type="ECO:0000256" key="2">
    <source>
        <dbReference type="SAM" id="Phobius"/>
    </source>
</evidence>
<keyword evidence="4" id="KW-1185">Reference proteome</keyword>
<feature type="compositionally biased region" description="Polar residues" evidence="1">
    <location>
        <begin position="71"/>
        <end position="81"/>
    </location>
</feature>